<dbReference type="InterPro" id="IPR036770">
    <property type="entry name" value="Ankyrin_rpt-contain_sf"/>
</dbReference>
<gene>
    <name evidence="3" type="primary">ANKAR</name>
    <name evidence="3" type="synonym">ankar</name>
</gene>
<accession>A0A8C7GJG5</accession>
<dbReference type="InterPro" id="IPR000225">
    <property type="entry name" value="Armadillo"/>
</dbReference>
<dbReference type="Ensembl" id="ENSOKIT00005044920.1">
    <property type="protein sequence ID" value="ENSOKIP00005042610.1"/>
    <property type="gene ID" value="ENSOKIG00005017969.1"/>
</dbReference>
<evidence type="ECO:0000256" key="2">
    <source>
        <dbReference type="PROSITE-ProRule" id="PRU00259"/>
    </source>
</evidence>
<dbReference type="SUPFAM" id="SSF48403">
    <property type="entry name" value="Ankyrin repeat"/>
    <property type="match status" value="1"/>
</dbReference>
<feature type="repeat" description="ARM" evidence="2">
    <location>
        <begin position="664"/>
        <end position="706"/>
    </location>
</feature>
<dbReference type="Pfam" id="PF00514">
    <property type="entry name" value="Arm"/>
    <property type="match status" value="2"/>
</dbReference>
<evidence type="ECO:0000313" key="4">
    <source>
        <dbReference type="Proteomes" id="UP000694557"/>
    </source>
</evidence>
<dbReference type="PROSITE" id="PS50297">
    <property type="entry name" value="ANK_REP_REGION"/>
    <property type="match status" value="2"/>
</dbReference>
<evidence type="ECO:0000256" key="1">
    <source>
        <dbReference type="PROSITE-ProRule" id="PRU00023"/>
    </source>
</evidence>
<evidence type="ECO:0000313" key="3">
    <source>
        <dbReference type="Ensembl" id="ENSOKIP00005042610.1"/>
    </source>
</evidence>
<dbReference type="PROSITE" id="PS50088">
    <property type="entry name" value="ANK_REPEAT"/>
    <property type="match status" value="2"/>
</dbReference>
<sequence>MPPGIIKQMRNFTNSNCIILAPVDVRVPLDYKVVHQIVRELTVGIYCFNQVPCISLEPNFDQSTSCQLSPAYYDTRVGQILVNVDYTIKALWHGANIPRENRIRFSELWRSSMGVDSNGVPQTKKDVFAEFLTAGLQDISEEPCYQGIYNMEVNVDPTYDPNSAEEERLFSQHQESILLKLTSYLSSVQQHGNLFVFEGAHSLASVVRLTEERLELATYQRLQQRLGLQAGLVRGCLERKAEVCRDLAYLRLLTFLVPFLVGLKKRMKIPDLAQMLPAYSDDKLKTERELPPLLLGPAFACKHFPYKSDEYFHLHGGIEVDIGTPQLEEVSEETKVRVRFTYYQDTTYKEHFPVPVHKVNGNNYHVISIEVGSFYPQPNVVPWWEALNTAIKTLRGKRLPLSDVQLHEQFKKTFGYKKAINCKSVPFGLRAAAERGLSAVFYSLCRRNSPSHLGVLDEQGYSLLHHAAKHNHTHIICQLATTGVNLNQTSSGSTPMHLAAQCGSLEAISCLLALQADHRLVDRRGWMAVHFAAYYGQVACIQALCRKDPELVEMQTTAEYRSCPLLLTATSGSVEALDYMLSAGANWRRRDSKGNDVVQLAALYFHPKVLRHLISLGLADLPVWKILVEMLHSEDHRRLEMAIRCLEALCVTAKSFWRDIMDAGGIPALLELMRSTRPALQRMAAAVVCHISERTPVCEALVRYGAVPVLVNLLGSQQAELHSRCALILADLAGHSDQYQSLIAQLLGSDLHDVLVNTVRCIKALCVRSPGNQTAVALAGGIPQLVELLTVRSEVLQEEVCAALAELAKGHRENQDTICGVGAVAPLVLILRGRKIAAQVTAARALEAIADHNPAIQARFLKKSAAKHLLRLLKVFQVEAREQGAVSLWALAGHTLKQQRLMAEHIGYHFILELILSSSDRMQYVGCQAVIALSRDSRSHQDGLCKENGVPPLVRLLRGSRTTERTLLSVIRSLGILCIGLLRQSKVCINHALVSMGDLSKPLS</sequence>
<reference evidence="3" key="1">
    <citation type="submission" date="2025-08" db="UniProtKB">
        <authorList>
            <consortium name="Ensembl"/>
        </authorList>
    </citation>
    <scope>IDENTIFICATION</scope>
</reference>
<feature type="repeat" description="ANK" evidence="1">
    <location>
        <begin position="491"/>
        <end position="523"/>
    </location>
</feature>
<dbReference type="Pfam" id="PF12796">
    <property type="entry name" value="Ank_2"/>
    <property type="match status" value="1"/>
</dbReference>
<dbReference type="InterPro" id="IPR016024">
    <property type="entry name" value="ARM-type_fold"/>
</dbReference>
<keyword evidence="4" id="KW-1185">Reference proteome</keyword>
<dbReference type="PANTHER" id="PTHR46464:SF1">
    <property type="entry name" value="ANKYRIN AND ARMADILLO REPEAT-CONTAINING PROTEIN"/>
    <property type="match status" value="1"/>
</dbReference>
<dbReference type="InterPro" id="IPR002110">
    <property type="entry name" value="Ankyrin_rpt"/>
</dbReference>
<dbReference type="GeneTree" id="ENSGT00680000100065"/>
<dbReference type="PROSITE" id="PS50176">
    <property type="entry name" value="ARM_REPEAT"/>
    <property type="match status" value="1"/>
</dbReference>
<dbReference type="Proteomes" id="UP000694557">
    <property type="component" value="Unassembled WGS sequence"/>
</dbReference>
<keyword evidence="1" id="KW-0040">ANK repeat</keyword>
<protein>
    <submittedName>
        <fullName evidence="3">Ankyrin and armadillo repeat containing</fullName>
    </submittedName>
</protein>
<dbReference type="SMART" id="SM00185">
    <property type="entry name" value="ARM"/>
    <property type="match status" value="5"/>
</dbReference>
<dbReference type="InterPro" id="IPR043379">
    <property type="entry name" value="ANKAR"/>
</dbReference>
<name>A0A8C7GJG5_ONCKI</name>
<organism evidence="3 4">
    <name type="scientific">Oncorhynchus kisutch</name>
    <name type="common">Coho salmon</name>
    <name type="synonym">Salmo kisutch</name>
    <dbReference type="NCBI Taxonomy" id="8019"/>
    <lineage>
        <taxon>Eukaryota</taxon>
        <taxon>Metazoa</taxon>
        <taxon>Chordata</taxon>
        <taxon>Craniata</taxon>
        <taxon>Vertebrata</taxon>
        <taxon>Euteleostomi</taxon>
        <taxon>Actinopterygii</taxon>
        <taxon>Neopterygii</taxon>
        <taxon>Teleostei</taxon>
        <taxon>Protacanthopterygii</taxon>
        <taxon>Salmoniformes</taxon>
        <taxon>Salmonidae</taxon>
        <taxon>Salmoninae</taxon>
        <taxon>Oncorhynchus</taxon>
    </lineage>
</organism>
<dbReference type="AlphaFoldDB" id="A0A8C7GJG5"/>
<dbReference type="SMART" id="SM00248">
    <property type="entry name" value="ANK"/>
    <property type="match status" value="5"/>
</dbReference>
<proteinExistence type="predicted"/>
<dbReference type="Gene3D" id="1.25.40.20">
    <property type="entry name" value="Ankyrin repeat-containing domain"/>
    <property type="match status" value="1"/>
</dbReference>
<dbReference type="PANTHER" id="PTHR46464">
    <property type="entry name" value="ANK_REP_REGION DOMAIN-CONTAINING PROTEIN"/>
    <property type="match status" value="1"/>
</dbReference>
<dbReference type="InterPro" id="IPR011989">
    <property type="entry name" value="ARM-like"/>
</dbReference>
<dbReference type="Gene3D" id="1.25.10.10">
    <property type="entry name" value="Leucine-rich Repeat Variant"/>
    <property type="match status" value="2"/>
</dbReference>
<reference evidence="3" key="2">
    <citation type="submission" date="2025-09" db="UniProtKB">
        <authorList>
            <consortium name="Ensembl"/>
        </authorList>
    </citation>
    <scope>IDENTIFICATION</scope>
</reference>
<feature type="repeat" description="ANK" evidence="1">
    <location>
        <begin position="459"/>
        <end position="491"/>
    </location>
</feature>
<dbReference type="SUPFAM" id="SSF48371">
    <property type="entry name" value="ARM repeat"/>
    <property type="match status" value="1"/>
</dbReference>